<evidence type="ECO:0000313" key="1">
    <source>
        <dbReference type="EMBL" id="KAJ3553468.1"/>
    </source>
</evidence>
<comment type="caution">
    <text evidence="1">The sequence shown here is derived from an EMBL/GenBank/DDBJ whole genome shotgun (WGS) entry which is preliminary data.</text>
</comment>
<keyword evidence="2" id="KW-1185">Reference proteome</keyword>
<gene>
    <name evidence="1" type="ORF">NM688_g3594</name>
</gene>
<accession>A0ACC1T592</accession>
<sequence>MRVLRDSYSLVRSEYLVVAKRVHTHDIEDPAYVYPVFPILIKFLQPKGIQVAMEIFEAINTIDTMKPDIGWLVKDLDRKEHLWHDAGIAHWFAVYKDPYPLITTDYLQDICPLFGPDNRIPWRHSMTLGEAFAFILLKGDEGKLEEFGIRDFPWRLRGPNSPAATYRSHSKEVISRRKMQECIPGPGSFEDRMRGFCHNPYLGGGGRHKGCLAKYGTGLQSYARMSILVKPNEVDSDSSSGNTTVIYTPGGGSWSVEGEVSDVEMFVGMLGLLVDNAAGRRARYKDHGLPKQTAWVRFKLYIPSLHPWFKCFIAGVHVGVVMTWITWILLGYLKM</sequence>
<reference evidence="1" key="1">
    <citation type="submission" date="2022-07" db="EMBL/GenBank/DDBJ databases">
        <title>Genome Sequence of Phlebia brevispora.</title>
        <authorList>
            <person name="Buettner E."/>
        </authorList>
    </citation>
    <scope>NUCLEOTIDE SEQUENCE</scope>
    <source>
        <strain evidence="1">MPL23</strain>
    </source>
</reference>
<proteinExistence type="predicted"/>
<name>A0ACC1T592_9APHY</name>
<dbReference type="Proteomes" id="UP001148662">
    <property type="component" value="Unassembled WGS sequence"/>
</dbReference>
<evidence type="ECO:0000313" key="2">
    <source>
        <dbReference type="Proteomes" id="UP001148662"/>
    </source>
</evidence>
<organism evidence="1 2">
    <name type="scientific">Phlebia brevispora</name>
    <dbReference type="NCBI Taxonomy" id="194682"/>
    <lineage>
        <taxon>Eukaryota</taxon>
        <taxon>Fungi</taxon>
        <taxon>Dikarya</taxon>
        <taxon>Basidiomycota</taxon>
        <taxon>Agaricomycotina</taxon>
        <taxon>Agaricomycetes</taxon>
        <taxon>Polyporales</taxon>
        <taxon>Meruliaceae</taxon>
        <taxon>Phlebia</taxon>
    </lineage>
</organism>
<protein>
    <submittedName>
        <fullName evidence="1">Uncharacterized protein</fullName>
    </submittedName>
</protein>
<dbReference type="EMBL" id="JANHOG010000535">
    <property type="protein sequence ID" value="KAJ3553468.1"/>
    <property type="molecule type" value="Genomic_DNA"/>
</dbReference>